<name>A0ABR1BI82_POLSC</name>
<gene>
    <name evidence="1" type="ORF">RUM44_013589</name>
</gene>
<sequence>MKPRILSRVARVENVGLALPTGSDEEKFDWKTFSVILTCTWETGTPEQDRAVWKSAPPEKIKTNKSRTEMVPVGQLGPLLYLKLGTGNPCTGQSNDRPMFE</sequence>
<protein>
    <submittedName>
        <fullName evidence="1">Uncharacterized protein</fullName>
    </submittedName>
</protein>
<evidence type="ECO:0000313" key="2">
    <source>
        <dbReference type="Proteomes" id="UP001359485"/>
    </source>
</evidence>
<accession>A0ABR1BI82</accession>
<dbReference type="EMBL" id="JAWJWF010000001">
    <property type="protein sequence ID" value="KAK6641871.1"/>
    <property type="molecule type" value="Genomic_DNA"/>
</dbReference>
<reference evidence="1 2" key="1">
    <citation type="submission" date="2023-09" db="EMBL/GenBank/DDBJ databases">
        <title>Genomes of two closely related lineages of the louse Polyplax serrata with different host specificities.</title>
        <authorList>
            <person name="Martinu J."/>
            <person name="Tarabai H."/>
            <person name="Stefka J."/>
            <person name="Hypsa V."/>
        </authorList>
    </citation>
    <scope>NUCLEOTIDE SEQUENCE [LARGE SCALE GENOMIC DNA]</scope>
    <source>
        <strain evidence="1">98ZLc_SE</strain>
    </source>
</reference>
<keyword evidence="2" id="KW-1185">Reference proteome</keyword>
<organism evidence="1 2">
    <name type="scientific">Polyplax serrata</name>
    <name type="common">Common mouse louse</name>
    <dbReference type="NCBI Taxonomy" id="468196"/>
    <lineage>
        <taxon>Eukaryota</taxon>
        <taxon>Metazoa</taxon>
        <taxon>Ecdysozoa</taxon>
        <taxon>Arthropoda</taxon>
        <taxon>Hexapoda</taxon>
        <taxon>Insecta</taxon>
        <taxon>Pterygota</taxon>
        <taxon>Neoptera</taxon>
        <taxon>Paraneoptera</taxon>
        <taxon>Psocodea</taxon>
        <taxon>Troctomorpha</taxon>
        <taxon>Phthiraptera</taxon>
        <taxon>Anoplura</taxon>
        <taxon>Polyplacidae</taxon>
        <taxon>Polyplax</taxon>
    </lineage>
</organism>
<comment type="caution">
    <text evidence="1">The sequence shown here is derived from an EMBL/GenBank/DDBJ whole genome shotgun (WGS) entry which is preliminary data.</text>
</comment>
<dbReference type="Proteomes" id="UP001359485">
    <property type="component" value="Unassembled WGS sequence"/>
</dbReference>
<evidence type="ECO:0000313" key="1">
    <source>
        <dbReference type="EMBL" id="KAK6641871.1"/>
    </source>
</evidence>
<proteinExistence type="predicted"/>